<feature type="compositionally biased region" description="Polar residues" evidence="1">
    <location>
        <begin position="91"/>
        <end position="101"/>
    </location>
</feature>
<dbReference type="EMBL" id="CAJRST010037777">
    <property type="protein sequence ID" value="CAG6007135.1"/>
    <property type="molecule type" value="Genomic_DNA"/>
</dbReference>
<organism evidence="2 3">
    <name type="scientific">Menidia menidia</name>
    <name type="common">Atlantic silverside</name>
    <dbReference type="NCBI Taxonomy" id="238744"/>
    <lineage>
        <taxon>Eukaryota</taxon>
        <taxon>Metazoa</taxon>
        <taxon>Chordata</taxon>
        <taxon>Craniata</taxon>
        <taxon>Vertebrata</taxon>
        <taxon>Euteleostomi</taxon>
        <taxon>Actinopterygii</taxon>
        <taxon>Neopterygii</taxon>
        <taxon>Teleostei</taxon>
        <taxon>Neoteleostei</taxon>
        <taxon>Acanthomorphata</taxon>
        <taxon>Ovalentaria</taxon>
        <taxon>Atherinomorphae</taxon>
        <taxon>Atheriniformes</taxon>
        <taxon>Atherinopsidae</taxon>
        <taxon>Menidiinae</taxon>
        <taxon>Menidia</taxon>
    </lineage>
</organism>
<feature type="region of interest" description="Disordered" evidence="1">
    <location>
        <begin position="29"/>
        <end position="196"/>
    </location>
</feature>
<comment type="caution">
    <text evidence="2">The sequence shown here is derived from an EMBL/GenBank/DDBJ whole genome shotgun (WGS) entry which is preliminary data.</text>
</comment>
<evidence type="ECO:0000313" key="2">
    <source>
        <dbReference type="EMBL" id="CAG6007135.1"/>
    </source>
</evidence>
<dbReference type="AlphaFoldDB" id="A0A8S4BIM0"/>
<protein>
    <submittedName>
        <fullName evidence="2">(Atlantic silverside) hypothetical protein</fullName>
    </submittedName>
</protein>
<proteinExistence type="predicted"/>
<dbReference type="Proteomes" id="UP000677803">
    <property type="component" value="Unassembled WGS sequence"/>
</dbReference>
<evidence type="ECO:0000313" key="3">
    <source>
        <dbReference type="Proteomes" id="UP000677803"/>
    </source>
</evidence>
<feature type="compositionally biased region" description="Basic and acidic residues" evidence="1">
    <location>
        <begin position="162"/>
        <end position="173"/>
    </location>
</feature>
<feature type="compositionally biased region" description="Basic and acidic residues" evidence="1">
    <location>
        <begin position="34"/>
        <end position="44"/>
    </location>
</feature>
<feature type="compositionally biased region" description="Polar residues" evidence="1">
    <location>
        <begin position="64"/>
        <end position="84"/>
    </location>
</feature>
<reference evidence="2" key="1">
    <citation type="submission" date="2021-05" db="EMBL/GenBank/DDBJ databases">
        <authorList>
            <person name="Tigano A."/>
        </authorList>
    </citation>
    <scope>NUCLEOTIDE SEQUENCE</scope>
</reference>
<gene>
    <name evidence="2" type="ORF">MMEN_LOCUS18735</name>
</gene>
<keyword evidence="3" id="KW-1185">Reference proteome</keyword>
<sequence>MCFSLLKHTVSSKFTGVFKVTHVVEVSPQLTENRSSRRKSDMIRTDPGLKLPGRASKSRKLGSSRRNSAKNDQQPPEVQENSWISALKTGQVLTESVNRSDTVSDRVSARKRVKKETCTSIPSSRDESDPLPSKQQDWEGLEEAETVPLPGPLTNPNPAPYSDKKRTESRRPPPEPAQEQKGGHHTSTGIRGPQIPLASLPRWTQTLQSTYPLKQAIQPTEGPETPETSTSVKNQKPCTLGLHCSLCEMELLPDAHGALKLALCELKHLDVLRKDRFRPPGPASCCQCAYNQTSIPDNDNWLLVVESLPSLKALRRTMQPYHKNSLTAYNAIWSPKECSVTRYLQCKGCCSQSPDVSAAFIAAEILYPGKTAQEQLV</sequence>
<evidence type="ECO:0000256" key="1">
    <source>
        <dbReference type="SAM" id="MobiDB-lite"/>
    </source>
</evidence>
<accession>A0A8S4BIM0</accession>
<feature type="compositionally biased region" description="Pro residues" evidence="1">
    <location>
        <begin position="149"/>
        <end position="159"/>
    </location>
</feature>
<name>A0A8S4BIM0_9TELE</name>
<dbReference type="OrthoDB" id="8899765at2759"/>